<evidence type="ECO:0000313" key="3">
    <source>
        <dbReference type="Proteomes" id="UP001596055"/>
    </source>
</evidence>
<organism evidence="2 3">
    <name type="scientific">Marinobacter koreensis</name>
    <dbReference type="NCBI Taxonomy" id="335974"/>
    <lineage>
        <taxon>Bacteria</taxon>
        <taxon>Pseudomonadati</taxon>
        <taxon>Pseudomonadota</taxon>
        <taxon>Gammaproteobacteria</taxon>
        <taxon>Pseudomonadales</taxon>
        <taxon>Marinobacteraceae</taxon>
        <taxon>Marinobacter</taxon>
    </lineage>
</organism>
<dbReference type="Proteomes" id="UP001596055">
    <property type="component" value="Unassembled WGS sequence"/>
</dbReference>
<comment type="caution">
    <text evidence="2">The sequence shown here is derived from an EMBL/GenBank/DDBJ whole genome shotgun (WGS) entry which is preliminary data.</text>
</comment>
<dbReference type="Pfam" id="PF12118">
    <property type="entry name" value="SprA-related"/>
    <property type="match status" value="1"/>
</dbReference>
<feature type="compositionally biased region" description="Polar residues" evidence="1">
    <location>
        <begin position="111"/>
        <end position="125"/>
    </location>
</feature>
<sequence length="185" mass="19079">MRSVEGAQASGLDQSELKLLSRLKSRDREVRAHEAAHQSVGGQYAGSMSFTYQRGPDGAQYAIGGEVPVDVSPVEGNPQATLEKMRIVRAAALAPAQPSGQDRAVAAQAMQTMLEAQSELATQGSGKAEPGKGEPDSAPETSSAPGAESGSESSRRARNVYQDVAGLGENPNGSGASLLPPSLYA</sequence>
<feature type="compositionally biased region" description="Low complexity" evidence="1">
    <location>
        <begin position="142"/>
        <end position="152"/>
    </location>
</feature>
<feature type="region of interest" description="Disordered" evidence="1">
    <location>
        <begin position="111"/>
        <end position="185"/>
    </location>
</feature>
<keyword evidence="2" id="KW-0645">Protease</keyword>
<dbReference type="GO" id="GO:0008237">
    <property type="term" value="F:metallopeptidase activity"/>
    <property type="evidence" value="ECO:0007669"/>
    <property type="project" value="UniProtKB-KW"/>
</dbReference>
<keyword evidence="2" id="KW-0378">Hydrolase</keyword>
<proteinExistence type="predicted"/>
<protein>
    <submittedName>
        <fullName evidence="2">Metalloprotease CJM1_0395 family protein</fullName>
    </submittedName>
</protein>
<reference evidence="3" key="1">
    <citation type="journal article" date="2019" name="Int. J. Syst. Evol. Microbiol.">
        <title>The Global Catalogue of Microorganisms (GCM) 10K type strain sequencing project: providing services to taxonomists for standard genome sequencing and annotation.</title>
        <authorList>
            <consortium name="The Broad Institute Genomics Platform"/>
            <consortium name="The Broad Institute Genome Sequencing Center for Infectious Disease"/>
            <person name="Wu L."/>
            <person name="Ma J."/>
        </authorList>
    </citation>
    <scope>NUCLEOTIDE SEQUENCE [LARGE SCALE GENOMIC DNA]</scope>
    <source>
        <strain evidence="3">CGMCC 4.1799</strain>
    </source>
</reference>
<dbReference type="InterPro" id="IPR021973">
    <property type="entry name" value="SprA-related"/>
</dbReference>
<accession>A0ABW0RIA5</accession>
<evidence type="ECO:0000256" key="1">
    <source>
        <dbReference type="SAM" id="MobiDB-lite"/>
    </source>
</evidence>
<keyword evidence="3" id="KW-1185">Reference proteome</keyword>
<dbReference type="RefSeq" id="WP_248154450.1">
    <property type="nucleotide sequence ID" value="NZ_JAKZAJ010000001.1"/>
</dbReference>
<dbReference type="EMBL" id="JBHSNL010000001">
    <property type="protein sequence ID" value="MFC5544527.1"/>
    <property type="molecule type" value="Genomic_DNA"/>
</dbReference>
<evidence type="ECO:0000313" key="2">
    <source>
        <dbReference type="EMBL" id="MFC5544527.1"/>
    </source>
</evidence>
<gene>
    <name evidence="2" type="ORF">ACFPQA_05675</name>
</gene>
<keyword evidence="2" id="KW-0482">Metalloprotease</keyword>
<name>A0ABW0RIA5_9GAMM</name>